<gene>
    <name evidence="1" type="ORF">C5167_018961</name>
</gene>
<accession>A0A4Y7IQX4</accession>
<dbReference type="EMBL" id="CM010716">
    <property type="protein sequence ID" value="RZC50536.1"/>
    <property type="molecule type" value="Genomic_DNA"/>
</dbReference>
<dbReference type="AlphaFoldDB" id="A0A4Y7IQX4"/>
<keyword evidence="2" id="KW-1185">Reference proteome</keyword>
<dbReference type="Proteomes" id="UP000316621">
    <property type="component" value="Chromosome 2"/>
</dbReference>
<organism evidence="1 2">
    <name type="scientific">Papaver somniferum</name>
    <name type="common">Opium poppy</name>
    <dbReference type="NCBI Taxonomy" id="3469"/>
    <lineage>
        <taxon>Eukaryota</taxon>
        <taxon>Viridiplantae</taxon>
        <taxon>Streptophyta</taxon>
        <taxon>Embryophyta</taxon>
        <taxon>Tracheophyta</taxon>
        <taxon>Spermatophyta</taxon>
        <taxon>Magnoliopsida</taxon>
        <taxon>Ranunculales</taxon>
        <taxon>Papaveraceae</taxon>
        <taxon>Papaveroideae</taxon>
        <taxon>Papaver</taxon>
    </lineage>
</organism>
<sequence length="77" mass="8835">MEDRKGEEGDSDKPVMKLNFFLRIINGVHEGQKLYCDNVDCDTINWGKFKQLVKIRLRGIGVLLASNVFMGNCPYKK</sequence>
<dbReference type="Gramene" id="RZC50536">
    <property type="protein sequence ID" value="RZC50536"/>
    <property type="gene ID" value="C5167_018961"/>
</dbReference>
<proteinExistence type="predicted"/>
<evidence type="ECO:0000313" key="1">
    <source>
        <dbReference type="EMBL" id="RZC50536.1"/>
    </source>
</evidence>
<name>A0A4Y7IQX4_PAPSO</name>
<reference evidence="1 2" key="1">
    <citation type="journal article" date="2018" name="Science">
        <title>The opium poppy genome and morphinan production.</title>
        <authorList>
            <person name="Guo L."/>
            <person name="Winzer T."/>
            <person name="Yang X."/>
            <person name="Li Y."/>
            <person name="Ning Z."/>
            <person name="He Z."/>
            <person name="Teodor R."/>
            <person name="Lu Y."/>
            <person name="Bowser T.A."/>
            <person name="Graham I.A."/>
            <person name="Ye K."/>
        </authorList>
    </citation>
    <scope>NUCLEOTIDE SEQUENCE [LARGE SCALE GENOMIC DNA]</scope>
    <source>
        <strain evidence="2">cv. HN1</strain>
        <tissue evidence="1">Leaves</tissue>
    </source>
</reference>
<evidence type="ECO:0000313" key="2">
    <source>
        <dbReference type="Proteomes" id="UP000316621"/>
    </source>
</evidence>
<protein>
    <submittedName>
        <fullName evidence="1">Uncharacterized protein</fullName>
    </submittedName>
</protein>